<gene>
    <name evidence="1" type="ORF">H5410_048721</name>
</gene>
<comment type="caution">
    <text evidence="1">The sequence shown here is derived from an EMBL/GenBank/DDBJ whole genome shotgun (WGS) entry which is preliminary data.</text>
</comment>
<name>A0A9J5XLA9_SOLCO</name>
<proteinExistence type="predicted"/>
<keyword evidence="2" id="KW-1185">Reference proteome</keyword>
<reference evidence="1 2" key="1">
    <citation type="submission" date="2020-09" db="EMBL/GenBank/DDBJ databases">
        <title>De no assembly of potato wild relative species, Solanum commersonii.</title>
        <authorList>
            <person name="Cho K."/>
        </authorList>
    </citation>
    <scope>NUCLEOTIDE SEQUENCE [LARGE SCALE GENOMIC DNA]</scope>
    <source>
        <strain evidence="1">LZ3.2</strain>
        <tissue evidence="1">Leaf</tissue>
    </source>
</reference>
<dbReference type="Proteomes" id="UP000824120">
    <property type="component" value="Chromosome 9"/>
</dbReference>
<accession>A0A9J5XLA9</accession>
<dbReference type="EMBL" id="JACXVP010000009">
    <property type="protein sequence ID" value="KAG5588287.1"/>
    <property type="molecule type" value="Genomic_DNA"/>
</dbReference>
<organism evidence="1 2">
    <name type="scientific">Solanum commersonii</name>
    <name type="common">Commerson's wild potato</name>
    <name type="synonym">Commerson's nightshade</name>
    <dbReference type="NCBI Taxonomy" id="4109"/>
    <lineage>
        <taxon>Eukaryota</taxon>
        <taxon>Viridiplantae</taxon>
        <taxon>Streptophyta</taxon>
        <taxon>Embryophyta</taxon>
        <taxon>Tracheophyta</taxon>
        <taxon>Spermatophyta</taxon>
        <taxon>Magnoliopsida</taxon>
        <taxon>eudicotyledons</taxon>
        <taxon>Gunneridae</taxon>
        <taxon>Pentapetalae</taxon>
        <taxon>asterids</taxon>
        <taxon>lamiids</taxon>
        <taxon>Solanales</taxon>
        <taxon>Solanaceae</taxon>
        <taxon>Solanoideae</taxon>
        <taxon>Solaneae</taxon>
        <taxon>Solanum</taxon>
    </lineage>
</organism>
<sequence length="73" mass="8336">MRSKAKQQKKIKGKCSNEDTCVFPYDIIVNILIKLIFSQIQCYAQEEATQYSIKVKPGFGKTVEISTEQCQIC</sequence>
<evidence type="ECO:0000313" key="2">
    <source>
        <dbReference type="Proteomes" id="UP000824120"/>
    </source>
</evidence>
<evidence type="ECO:0000313" key="1">
    <source>
        <dbReference type="EMBL" id="KAG5588287.1"/>
    </source>
</evidence>
<protein>
    <submittedName>
        <fullName evidence="1">Uncharacterized protein</fullName>
    </submittedName>
</protein>
<dbReference type="AlphaFoldDB" id="A0A9J5XLA9"/>